<keyword evidence="2" id="KW-1185">Reference proteome</keyword>
<name>A0ACB9ZN13_CATRO</name>
<protein>
    <submittedName>
        <fullName evidence="1">Uncharacterized protein</fullName>
    </submittedName>
</protein>
<organism evidence="1 2">
    <name type="scientific">Catharanthus roseus</name>
    <name type="common">Madagascar periwinkle</name>
    <name type="synonym">Vinca rosea</name>
    <dbReference type="NCBI Taxonomy" id="4058"/>
    <lineage>
        <taxon>Eukaryota</taxon>
        <taxon>Viridiplantae</taxon>
        <taxon>Streptophyta</taxon>
        <taxon>Embryophyta</taxon>
        <taxon>Tracheophyta</taxon>
        <taxon>Spermatophyta</taxon>
        <taxon>Magnoliopsida</taxon>
        <taxon>eudicotyledons</taxon>
        <taxon>Gunneridae</taxon>
        <taxon>Pentapetalae</taxon>
        <taxon>asterids</taxon>
        <taxon>lamiids</taxon>
        <taxon>Gentianales</taxon>
        <taxon>Apocynaceae</taxon>
        <taxon>Rauvolfioideae</taxon>
        <taxon>Vinceae</taxon>
        <taxon>Catharanthinae</taxon>
        <taxon>Catharanthus</taxon>
    </lineage>
</organism>
<comment type="caution">
    <text evidence="1">The sequence shown here is derived from an EMBL/GenBank/DDBJ whole genome shotgun (WGS) entry which is preliminary data.</text>
</comment>
<evidence type="ECO:0000313" key="1">
    <source>
        <dbReference type="EMBL" id="KAI5649087.1"/>
    </source>
</evidence>
<reference evidence="2" key="1">
    <citation type="journal article" date="2023" name="Nat. Plants">
        <title>Single-cell RNA sequencing provides a high-resolution roadmap for understanding the multicellular compartmentation of specialized metabolism.</title>
        <authorList>
            <person name="Sun S."/>
            <person name="Shen X."/>
            <person name="Li Y."/>
            <person name="Li Y."/>
            <person name="Wang S."/>
            <person name="Li R."/>
            <person name="Zhang H."/>
            <person name="Shen G."/>
            <person name="Guo B."/>
            <person name="Wei J."/>
            <person name="Xu J."/>
            <person name="St-Pierre B."/>
            <person name="Chen S."/>
            <person name="Sun C."/>
        </authorList>
    </citation>
    <scope>NUCLEOTIDE SEQUENCE [LARGE SCALE GENOMIC DNA]</scope>
</reference>
<proteinExistence type="predicted"/>
<dbReference type="EMBL" id="CM044708">
    <property type="protein sequence ID" value="KAI5649087.1"/>
    <property type="molecule type" value="Genomic_DNA"/>
</dbReference>
<sequence>MREGGTGTREIDRWVHFFTESLAKKILIEKFLKSKELQELHKHHSGEKEGEYVDFTSEELWVCCDHGITVPDDLAIMAIVAGGMKYGRVYEVGSEVVHLKAESNWTVSYRGLAPIVSCCAGMLRMVESAILSVSNAFDENMRPFMEQNHFVYIPPLPMLDIFRAAMDTGASISLPPAPTADFEASVFDVAVRSSSIPFPSIRASDTDDAHIREDE</sequence>
<accession>A0ACB9ZN13</accession>
<gene>
    <name evidence="1" type="ORF">M9H77_35092</name>
</gene>
<dbReference type="Proteomes" id="UP001060085">
    <property type="component" value="Linkage Group LG08"/>
</dbReference>
<evidence type="ECO:0000313" key="2">
    <source>
        <dbReference type="Proteomes" id="UP001060085"/>
    </source>
</evidence>